<evidence type="ECO:0000313" key="7">
    <source>
        <dbReference type="EMBL" id="MCM5678749.1"/>
    </source>
</evidence>
<sequence>MRAMVRLVRLVLHVLHGLAIVLLRFDRLDAPARRERVRWWSLKLLRLLDIELIVGGTPRPGAKLYVANHISWLDIVAINAVSPARFVSKAEVKRWPLIHRLVSAADTLYIERERRRDAMRVVHQVADALRAGDTVAVFPEGTTSDGTALLPFHANILQAAIATEAPVQPIALRYSDADHAVSRAAAYVGDTSLVQSLWWVVCARSLQVRVGFLPAEGTRHADRRALAQGLADRIAAHLSTLH</sequence>
<comment type="pathway">
    <text evidence="1">Lipid metabolism.</text>
</comment>
<proteinExistence type="predicted"/>
<keyword evidence="5 7" id="KW-0012">Acyltransferase</keyword>
<dbReference type="PANTHER" id="PTHR10434:SF64">
    <property type="entry name" value="1-ACYL-SN-GLYCEROL-3-PHOSPHATE ACYLTRANSFERASE-RELATED"/>
    <property type="match status" value="1"/>
</dbReference>
<dbReference type="Proteomes" id="UP001165541">
    <property type="component" value="Unassembled WGS sequence"/>
</dbReference>
<evidence type="ECO:0000259" key="6">
    <source>
        <dbReference type="SMART" id="SM00563"/>
    </source>
</evidence>
<dbReference type="GO" id="GO:0016746">
    <property type="term" value="F:acyltransferase activity"/>
    <property type="evidence" value="ECO:0007669"/>
    <property type="project" value="UniProtKB-KW"/>
</dbReference>
<organism evidence="7 8">
    <name type="scientific">Caldimonas mangrovi</name>
    <dbReference type="NCBI Taxonomy" id="2944811"/>
    <lineage>
        <taxon>Bacteria</taxon>
        <taxon>Pseudomonadati</taxon>
        <taxon>Pseudomonadota</taxon>
        <taxon>Betaproteobacteria</taxon>
        <taxon>Burkholderiales</taxon>
        <taxon>Sphaerotilaceae</taxon>
        <taxon>Caldimonas</taxon>
    </lineage>
</organism>
<keyword evidence="2" id="KW-0444">Lipid biosynthesis</keyword>
<keyword evidence="3" id="KW-0808">Transferase</keyword>
<dbReference type="SUPFAM" id="SSF69593">
    <property type="entry name" value="Glycerol-3-phosphate (1)-acyltransferase"/>
    <property type="match status" value="1"/>
</dbReference>
<evidence type="ECO:0000256" key="4">
    <source>
        <dbReference type="ARBA" id="ARBA00023098"/>
    </source>
</evidence>
<accession>A0ABT0YK23</accession>
<reference evidence="7" key="1">
    <citation type="submission" date="2022-05" db="EMBL/GenBank/DDBJ databases">
        <title>Schlegelella sp. nov., isolated from mangrove soil.</title>
        <authorList>
            <person name="Liu Y."/>
            <person name="Ge X."/>
            <person name="Liu W."/>
        </authorList>
    </citation>
    <scope>NUCLEOTIDE SEQUENCE</scope>
    <source>
        <strain evidence="7">S2-27</strain>
    </source>
</reference>
<feature type="domain" description="Phospholipid/glycerol acyltransferase" evidence="6">
    <location>
        <begin position="63"/>
        <end position="175"/>
    </location>
</feature>
<evidence type="ECO:0000256" key="2">
    <source>
        <dbReference type="ARBA" id="ARBA00022516"/>
    </source>
</evidence>
<dbReference type="Pfam" id="PF01553">
    <property type="entry name" value="Acyltransferase"/>
    <property type="match status" value="1"/>
</dbReference>
<dbReference type="SMART" id="SM00563">
    <property type="entry name" value="PlsC"/>
    <property type="match status" value="1"/>
</dbReference>
<gene>
    <name evidence="7" type="ORF">M8A51_04285</name>
</gene>
<dbReference type="CDD" id="cd07989">
    <property type="entry name" value="LPLAT_AGPAT-like"/>
    <property type="match status" value="1"/>
</dbReference>
<keyword evidence="4" id="KW-0443">Lipid metabolism</keyword>
<dbReference type="EMBL" id="JAMKFE010000002">
    <property type="protein sequence ID" value="MCM5678749.1"/>
    <property type="molecule type" value="Genomic_DNA"/>
</dbReference>
<evidence type="ECO:0000256" key="5">
    <source>
        <dbReference type="ARBA" id="ARBA00023315"/>
    </source>
</evidence>
<name>A0ABT0YK23_9BURK</name>
<comment type="caution">
    <text evidence="7">The sequence shown here is derived from an EMBL/GenBank/DDBJ whole genome shotgun (WGS) entry which is preliminary data.</text>
</comment>
<dbReference type="PANTHER" id="PTHR10434">
    <property type="entry name" value="1-ACYL-SN-GLYCEROL-3-PHOSPHATE ACYLTRANSFERASE"/>
    <property type="match status" value="1"/>
</dbReference>
<evidence type="ECO:0000256" key="1">
    <source>
        <dbReference type="ARBA" id="ARBA00005189"/>
    </source>
</evidence>
<dbReference type="InterPro" id="IPR002123">
    <property type="entry name" value="Plipid/glycerol_acylTrfase"/>
</dbReference>
<evidence type="ECO:0000256" key="3">
    <source>
        <dbReference type="ARBA" id="ARBA00022679"/>
    </source>
</evidence>
<evidence type="ECO:0000313" key="8">
    <source>
        <dbReference type="Proteomes" id="UP001165541"/>
    </source>
</evidence>
<keyword evidence="8" id="KW-1185">Reference proteome</keyword>
<protein>
    <submittedName>
        <fullName evidence="7">1-acyl-sn-glycerol-3-phosphate acyltransferase</fullName>
    </submittedName>
</protein>